<accession>A0ABV3T011</accession>
<keyword evidence="2" id="KW-1185">Reference proteome</keyword>
<gene>
    <name evidence="1" type="ORF">AB3X52_12875</name>
</gene>
<evidence type="ECO:0000313" key="1">
    <source>
        <dbReference type="EMBL" id="MEX0428517.1"/>
    </source>
</evidence>
<name>A0ABV3T011_9ACTN</name>
<organism evidence="1 2">
    <name type="scientific">Nocardioides eburneus</name>
    <dbReference type="NCBI Taxonomy" id="3231482"/>
    <lineage>
        <taxon>Bacteria</taxon>
        <taxon>Bacillati</taxon>
        <taxon>Actinomycetota</taxon>
        <taxon>Actinomycetes</taxon>
        <taxon>Propionibacteriales</taxon>
        <taxon>Nocardioidaceae</taxon>
        <taxon>Nocardioides</taxon>
    </lineage>
</organism>
<evidence type="ECO:0000313" key="2">
    <source>
        <dbReference type="Proteomes" id="UP001556631"/>
    </source>
</evidence>
<sequence>MTALPPAGLFAGLCDDAAVFPPGNLPLERAVPAHVRHGQAAYADVVGAFVLAAKDLGALSALLDESGAPLPVASLPLSLTVPVTGLAAALEAVAATPAVRLVGVEVAVPEGVAAKEVTPVLEAVPTDVEVYVEIPRDERRDPLLAALSGTRYAAKFRTGGVRAELYPDEKELAEAVLAAVRAGVPFKATAGLHHALRNTDPETGFEQHGFLNLLTAVAAARAGADVDRLVALLAERDPERVAAGVRALGPEVRETFRSFGTCSIAEPVDELVGLGLLPHDHTTEGIS</sequence>
<protein>
    <submittedName>
        <fullName evidence="1">Uncharacterized protein</fullName>
    </submittedName>
</protein>
<dbReference type="Proteomes" id="UP001556631">
    <property type="component" value="Unassembled WGS sequence"/>
</dbReference>
<proteinExistence type="predicted"/>
<dbReference type="RefSeq" id="WP_367994488.1">
    <property type="nucleotide sequence ID" value="NZ_JBFPJR010000022.1"/>
</dbReference>
<comment type="caution">
    <text evidence="1">The sequence shown here is derived from an EMBL/GenBank/DDBJ whole genome shotgun (WGS) entry which is preliminary data.</text>
</comment>
<dbReference type="EMBL" id="JBFPJR010000022">
    <property type="protein sequence ID" value="MEX0428517.1"/>
    <property type="molecule type" value="Genomic_DNA"/>
</dbReference>
<reference evidence="1 2" key="1">
    <citation type="submission" date="2024-07" db="EMBL/GenBank/DDBJ databases">
        <authorList>
            <person name="Lee S."/>
            <person name="Kang M."/>
        </authorList>
    </citation>
    <scope>NUCLEOTIDE SEQUENCE [LARGE SCALE GENOMIC DNA]</scope>
    <source>
        <strain evidence="1 2">DS6</strain>
    </source>
</reference>